<evidence type="ECO:0000256" key="2">
    <source>
        <dbReference type="ARBA" id="ARBA00022837"/>
    </source>
</evidence>
<dbReference type="InterPro" id="IPR000261">
    <property type="entry name" value="EH_dom"/>
</dbReference>
<dbReference type="Proteomes" id="UP000187283">
    <property type="component" value="Unassembled WGS sequence"/>
</dbReference>
<gene>
    <name evidence="8" type="ORF">AYI70_g1354</name>
</gene>
<accession>A0A1R1YCX4</accession>
<dbReference type="InterPro" id="IPR001452">
    <property type="entry name" value="SH3_domain"/>
</dbReference>
<keyword evidence="2" id="KW-0106">Calcium</keyword>
<dbReference type="InterPro" id="IPR018247">
    <property type="entry name" value="EF_Hand_1_Ca_BS"/>
</dbReference>
<dbReference type="PROSITE" id="PS00018">
    <property type="entry name" value="EF_HAND_1"/>
    <property type="match status" value="1"/>
</dbReference>
<dbReference type="InterPro" id="IPR011992">
    <property type="entry name" value="EF-hand-dom_pair"/>
</dbReference>
<evidence type="ECO:0000313" key="9">
    <source>
        <dbReference type="Proteomes" id="UP000187283"/>
    </source>
</evidence>
<dbReference type="CDD" id="cd00052">
    <property type="entry name" value="EH"/>
    <property type="match status" value="1"/>
</dbReference>
<feature type="compositionally biased region" description="Polar residues" evidence="4">
    <location>
        <begin position="927"/>
        <end position="961"/>
    </location>
</feature>
<comment type="caution">
    <text evidence="8">The sequence shown here is derived from an EMBL/GenBank/DDBJ whole genome shotgun (WGS) entry which is preliminary data.</text>
</comment>
<feature type="domain" description="EH" evidence="6">
    <location>
        <begin position="18"/>
        <end position="101"/>
    </location>
</feature>
<protein>
    <submittedName>
        <fullName evidence="8">Actin cytoskeleton-regulatory complex protein pan-1</fullName>
    </submittedName>
</protein>
<dbReference type="Pfam" id="PF12763">
    <property type="entry name" value="EH"/>
    <property type="match status" value="2"/>
</dbReference>
<evidence type="ECO:0000256" key="3">
    <source>
        <dbReference type="PROSITE-ProRule" id="PRU00192"/>
    </source>
</evidence>
<evidence type="ECO:0000259" key="7">
    <source>
        <dbReference type="PROSITE" id="PS50222"/>
    </source>
</evidence>
<evidence type="ECO:0000259" key="5">
    <source>
        <dbReference type="PROSITE" id="PS50002"/>
    </source>
</evidence>
<feature type="compositionally biased region" description="Polar residues" evidence="4">
    <location>
        <begin position="851"/>
        <end position="878"/>
    </location>
</feature>
<dbReference type="SUPFAM" id="SSF47473">
    <property type="entry name" value="EF-hand"/>
    <property type="match status" value="2"/>
</dbReference>
<feature type="region of interest" description="Disordered" evidence="4">
    <location>
        <begin position="771"/>
        <end position="818"/>
    </location>
</feature>
<dbReference type="SMART" id="SM00027">
    <property type="entry name" value="EH"/>
    <property type="match status" value="2"/>
</dbReference>
<evidence type="ECO:0000256" key="4">
    <source>
        <dbReference type="SAM" id="MobiDB-lite"/>
    </source>
</evidence>
<dbReference type="GO" id="GO:0005886">
    <property type="term" value="C:plasma membrane"/>
    <property type="evidence" value="ECO:0007669"/>
    <property type="project" value="TreeGrafter"/>
</dbReference>
<feature type="region of interest" description="Disordered" evidence="4">
    <location>
        <begin position="1112"/>
        <end position="1138"/>
    </location>
</feature>
<evidence type="ECO:0000256" key="1">
    <source>
        <dbReference type="ARBA" id="ARBA00022443"/>
    </source>
</evidence>
<feature type="compositionally biased region" description="Polar residues" evidence="4">
    <location>
        <begin position="339"/>
        <end position="365"/>
    </location>
</feature>
<feature type="compositionally biased region" description="Polar residues" evidence="4">
    <location>
        <begin position="771"/>
        <end position="798"/>
    </location>
</feature>
<keyword evidence="9" id="KW-1185">Reference proteome</keyword>
<dbReference type="InterPro" id="IPR002048">
    <property type="entry name" value="EF_hand_dom"/>
</dbReference>
<evidence type="ECO:0000313" key="8">
    <source>
        <dbReference type="EMBL" id="OMJ24762.1"/>
    </source>
</evidence>
<feature type="domain" description="EF-hand" evidence="7">
    <location>
        <begin position="270"/>
        <end position="305"/>
    </location>
</feature>
<feature type="region of interest" description="Disordered" evidence="4">
    <location>
        <begin position="831"/>
        <end position="878"/>
    </location>
</feature>
<feature type="compositionally biased region" description="Low complexity" evidence="4">
    <location>
        <begin position="325"/>
        <end position="338"/>
    </location>
</feature>
<feature type="compositionally biased region" description="Polar residues" evidence="4">
    <location>
        <begin position="807"/>
        <end position="818"/>
    </location>
</feature>
<feature type="compositionally biased region" description="Low complexity" evidence="4">
    <location>
        <begin position="916"/>
        <end position="926"/>
    </location>
</feature>
<sequence length="1176" mass="129763">MSATTPSHSLLSFISDSDFKTFYNAYSKAKAQNSDYIEATAAKDVLMRSSLSTHDLYKIWTLVDIGEKGYLQPLEFILALHLAKNAINNSPIPNSLPSSILTELLAKKDLLSSAKPSSLSQGPINSNFIGGFEFSQSSNFSQNTNFTPSSPTSTQATFPKANHFTPEITHIHPSSHISSAPSATDIDDLALDFATRFPDINSDSNNIIASPKLVHTQTSFSQASQPTTSPWVISESQKTSYKNQFHALDSSHTGSLSGSTVRDYFLKFGIPVNELSQIWQLSDSNSSGSLNLNEFSVALHLLNKRKDNIAIPQSLPQELTNFINTPTFQPSSTTTQQPKLAQTFSSTSQKLTSSQNDSSTSLKTNKYSDDTHVLRSSRRHLNSQNTSSDSILDSSKISDLQAYLSKKEYELESLKQSKLSSKNTTSFHNLSENQLIDKIKSVSGNTIDLDHFAFSDFNQTQKISDSPLENLIIKRQQLVTKAFLLYSELQRLFEDYSNKSKSYLSLQTQKFESAKKLSSPNASDKSSKAASLIAERMKALTGLTYNFDDSPSASSPSTPNPDDISNQIKLNTQSYNHFITEIDSHFHQKGFESLFSINDLSYLFDFTFFEKFQNGSGIFNSKVSDLILELKSLQKSHISSNDLIPSSILDSLTSKPIENNSPNVNETIRNSSPFVATSADFDRVSTPVTTLNSVMKSYDINSKNKAFSPASDSSFKSNRTLDLSSEDRAAKLKKLAQQRLIERQKALGLYFEGPSPAQTSSTYTNTFENSTINEKSNLPNSEASASPFTQSSNGNFDPSQAEHHKPQQNTPISHTSTDANDMLKSNVKITESSNTPASANPFFSHDENGSPLPSSSNAQTDLNPNTASDTRNGPSNEQFHNTAATLFSKLFGSPQESKKNLESSIEFLANDDNSISSDSSADFFNSEPKTTVTKNQPISSPFNNQSPFNTQSPFSAKSPQANTDSFDSIFLSNAKTDSNSTDEIEPMFYQAVFDYNPTEDSGLHLEYKDLIIILPTPSTDSNSPISGKFDSNWIYGEKLKLVELADPESYSRMYDGWVKSGIKGWIPKIYVSKIGNMKSPSWTKFAAIYRKISTAYDARSVEEITVNPTQTVRILPSDGDDDSSDSDSSFNFDSNNQKINYSSPSSGYTKVCLVDPTQLEPNKIGYIPNSCIQDYP</sequence>
<evidence type="ECO:0000259" key="6">
    <source>
        <dbReference type="PROSITE" id="PS50031"/>
    </source>
</evidence>
<dbReference type="SUPFAM" id="SSF50044">
    <property type="entry name" value="SH3-domain"/>
    <property type="match status" value="1"/>
</dbReference>
<dbReference type="AlphaFoldDB" id="A0A1R1YCX4"/>
<feature type="region of interest" description="Disordered" evidence="4">
    <location>
        <begin position="916"/>
        <end position="961"/>
    </location>
</feature>
<organism evidence="8 9">
    <name type="scientific">Smittium culicis</name>
    <dbReference type="NCBI Taxonomy" id="133412"/>
    <lineage>
        <taxon>Eukaryota</taxon>
        <taxon>Fungi</taxon>
        <taxon>Fungi incertae sedis</taxon>
        <taxon>Zoopagomycota</taxon>
        <taxon>Kickxellomycotina</taxon>
        <taxon>Harpellomycetes</taxon>
        <taxon>Harpellales</taxon>
        <taxon>Legeriomycetaceae</taxon>
        <taxon>Smittium</taxon>
    </lineage>
</organism>
<dbReference type="SMART" id="SM00326">
    <property type="entry name" value="SH3"/>
    <property type="match status" value="1"/>
</dbReference>
<dbReference type="GO" id="GO:0005509">
    <property type="term" value="F:calcium ion binding"/>
    <property type="evidence" value="ECO:0007669"/>
    <property type="project" value="InterPro"/>
</dbReference>
<dbReference type="EMBL" id="LSSN01000283">
    <property type="protein sequence ID" value="OMJ24762.1"/>
    <property type="molecule type" value="Genomic_DNA"/>
</dbReference>
<dbReference type="PANTHER" id="PTHR11216">
    <property type="entry name" value="EH DOMAIN"/>
    <property type="match status" value="1"/>
</dbReference>
<dbReference type="GO" id="GO:0005737">
    <property type="term" value="C:cytoplasm"/>
    <property type="evidence" value="ECO:0007669"/>
    <property type="project" value="TreeGrafter"/>
</dbReference>
<dbReference type="PROSITE" id="PS50031">
    <property type="entry name" value="EH"/>
    <property type="match status" value="2"/>
</dbReference>
<name>A0A1R1YCX4_9FUNG</name>
<dbReference type="Gene3D" id="1.10.238.10">
    <property type="entry name" value="EF-hand"/>
    <property type="match status" value="2"/>
</dbReference>
<proteinExistence type="predicted"/>
<dbReference type="CDD" id="cd00174">
    <property type="entry name" value="SH3"/>
    <property type="match status" value="1"/>
</dbReference>
<keyword evidence="1 3" id="KW-0728">SH3 domain</keyword>
<dbReference type="PROSITE" id="PS50222">
    <property type="entry name" value="EF_HAND_2"/>
    <property type="match status" value="1"/>
</dbReference>
<dbReference type="Gene3D" id="2.30.30.40">
    <property type="entry name" value="SH3 Domains"/>
    <property type="match status" value="1"/>
</dbReference>
<feature type="domain" description="SH3" evidence="5">
    <location>
        <begin position="984"/>
        <end position="1076"/>
    </location>
</feature>
<dbReference type="PANTHER" id="PTHR11216:SF174">
    <property type="entry name" value="GH06923P"/>
    <property type="match status" value="1"/>
</dbReference>
<feature type="region of interest" description="Disordered" evidence="4">
    <location>
        <begin position="323"/>
        <end position="391"/>
    </location>
</feature>
<dbReference type="STRING" id="133412.A0A1R1YCX4"/>
<dbReference type="GO" id="GO:0006897">
    <property type="term" value="P:endocytosis"/>
    <property type="evidence" value="ECO:0007669"/>
    <property type="project" value="TreeGrafter"/>
</dbReference>
<feature type="domain" description="EH" evidence="6">
    <location>
        <begin position="237"/>
        <end position="326"/>
    </location>
</feature>
<feature type="compositionally biased region" description="Low complexity" evidence="4">
    <location>
        <begin position="1126"/>
        <end position="1136"/>
    </location>
</feature>
<dbReference type="InterPro" id="IPR036028">
    <property type="entry name" value="SH3-like_dom_sf"/>
</dbReference>
<dbReference type="OrthoDB" id="1716625at2759"/>
<dbReference type="GO" id="GO:0016197">
    <property type="term" value="P:endosomal transport"/>
    <property type="evidence" value="ECO:0007669"/>
    <property type="project" value="TreeGrafter"/>
</dbReference>
<dbReference type="PROSITE" id="PS50002">
    <property type="entry name" value="SH3"/>
    <property type="match status" value="1"/>
</dbReference>
<reference evidence="8 9" key="1">
    <citation type="submission" date="2017-01" db="EMBL/GenBank/DDBJ databases">
        <authorList>
            <person name="Mah S.A."/>
            <person name="Swanson W.J."/>
            <person name="Moy G.W."/>
            <person name="Vacquier V.D."/>
        </authorList>
    </citation>
    <scope>NUCLEOTIDE SEQUENCE [LARGE SCALE GENOMIC DNA]</scope>
    <source>
        <strain evidence="8 9">GSMNP</strain>
    </source>
</reference>